<dbReference type="InterPro" id="IPR027980">
    <property type="entry name" value="RACo_C"/>
</dbReference>
<dbReference type="EMBL" id="FQZV01000054">
    <property type="protein sequence ID" value="SHJ93402.1"/>
    <property type="molecule type" value="Genomic_DNA"/>
</dbReference>
<dbReference type="InterPro" id="IPR052911">
    <property type="entry name" value="Corrinoid_activation_enz"/>
</dbReference>
<evidence type="ECO:0000259" key="1">
    <source>
        <dbReference type="Pfam" id="PF14574"/>
    </source>
</evidence>
<dbReference type="OrthoDB" id="9810588at2"/>
<dbReference type="STRING" id="1121919.SAMN02745975_03265"/>
<dbReference type="PANTHER" id="PTHR42895:SF1">
    <property type="entry name" value="IRON-SULFUR CLUSTER PROTEIN"/>
    <property type="match status" value="1"/>
</dbReference>
<keyword evidence="3" id="KW-1185">Reference proteome</keyword>
<feature type="domain" description="RACo C-terminal" evidence="1">
    <location>
        <begin position="66"/>
        <end position="122"/>
    </location>
</feature>
<protein>
    <recommendedName>
        <fullName evidence="1">RACo C-terminal domain-containing protein</fullName>
    </recommendedName>
</protein>
<sequence>MAVSTGLPFTCFSNDYNNTSSLHFSEVFGLSLCDGDVILLPGVSAYVGADIRTGMLYCSLHEREYMTMLIDIGTNGEMALGNRNKILTPSTAAGPALEGGNIQYGTGSIKGAISSLAIHKGKISC</sequence>
<dbReference type="Pfam" id="PF14574">
    <property type="entry name" value="RACo_C_ter"/>
    <property type="match status" value="1"/>
</dbReference>
<evidence type="ECO:0000313" key="3">
    <source>
        <dbReference type="Proteomes" id="UP000184536"/>
    </source>
</evidence>
<accession>A0A1M6NCF6</accession>
<organism evidence="2 3">
    <name type="scientific">Geosporobacter subterraneus DSM 17957</name>
    <dbReference type="NCBI Taxonomy" id="1121919"/>
    <lineage>
        <taxon>Bacteria</taxon>
        <taxon>Bacillati</taxon>
        <taxon>Bacillota</taxon>
        <taxon>Clostridia</taxon>
        <taxon>Peptostreptococcales</taxon>
        <taxon>Thermotaleaceae</taxon>
        <taxon>Geosporobacter</taxon>
    </lineage>
</organism>
<dbReference type="PANTHER" id="PTHR42895">
    <property type="entry name" value="IRON-SULFUR CLUSTER-BINDING PROTEIN-RELATED"/>
    <property type="match status" value="1"/>
</dbReference>
<evidence type="ECO:0000313" key="2">
    <source>
        <dbReference type="EMBL" id="SHJ93402.1"/>
    </source>
</evidence>
<dbReference type="InterPro" id="IPR042259">
    <property type="entry name" value="Raco-like_middle_sf"/>
</dbReference>
<dbReference type="Proteomes" id="UP000184536">
    <property type="component" value="Unassembled WGS sequence"/>
</dbReference>
<dbReference type="Gene3D" id="3.30.420.480">
    <property type="entry name" value="Domain of unknown function (DUF4445)"/>
    <property type="match status" value="1"/>
</dbReference>
<gene>
    <name evidence="2" type="ORF">SAMN02745975_03265</name>
</gene>
<dbReference type="AlphaFoldDB" id="A0A1M6NCF6"/>
<name>A0A1M6NCF6_9FIRM</name>
<proteinExistence type="predicted"/>
<reference evidence="3" key="1">
    <citation type="submission" date="2016-11" db="EMBL/GenBank/DDBJ databases">
        <authorList>
            <person name="Varghese N."/>
            <person name="Submissions S."/>
        </authorList>
    </citation>
    <scope>NUCLEOTIDE SEQUENCE [LARGE SCALE GENOMIC DNA]</scope>
    <source>
        <strain evidence="3">DSM 17957</strain>
    </source>
</reference>